<comment type="caution">
    <text evidence="1">The sequence shown here is derived from an EMBL/GenBank/DDBJ whole genome shotgun (WGS) entry which is preliminary data.</text>
</comment>
<organism evidence="1 2">
    <name type="scientific">Mycobacterium colombiense</name>
    <dbReference type="NCBI Taxonomy" id="339268"/>
    <lineage>
        <taxon>Bacteria</taxon>
        <taxon>Bacillati</taxon>
        <taxon>Actinomycetota</taxon>
        <taxon>Actinomycetes</taxon>
        <taxon>Mycobacteriales</taxon>
        <taxon>Mycobacteriaceae</taxon>
        <taxon>Mycobacterium</taxon>
        <taxon>Mycobacterium avium complex (MAC)</taxon>
    </lineage>
</organism>
<dbReference type="RefSeq" id="WP_064952196.1">
    <property type="nucleotide sequence ID" value="NZ_LZJS01000102.1"/>
</dbReference>
<protein>
    <submittedName>
        <fullName evidence="1">Uncharacterized protein</fullName>
    </submittedName>
</protein>
<name>A0A1A2S5M1_9MYCO</name>
<evidence type="ECO:0000313" key="1">
    <source>
        <dbReference type="EMBL" id="OBH59469.1"/>
    </source>
</evidence>
<evidence type="ECO:0000313" key="2">
    <source>
        <dbReference type="Proteomes" id="UP000093861"/>
    </source>
</evidence>
<dbReference type="AlphaFoldDB" id="A0A1A2S5M1"/>
<accession>A0A1A2S5M1</accession>
<dbReference type="Proteomes" id="UP000093861">
    <property type="component" value="Unassembled WGS sequence"/>
</dbReference>
<gene>
    <name evidence="1" type="ORF">A5685_03240</name>
</gene>
<sequence>MTESMQRAADDNNTADRIAQFVVNVFHGTRASMAERIMRDGFAPRSVRQQIEAVGVVYDVTVDTLIADLEIYNRFAIVDPRPETTFVTGHPVKAGSWADRAPEATWEALWAVYRIRNPEIGWDWNMSNEGHLWVLAQRLDDPPAVLVAEVPLGKLRNRSGSRTAADQFRHAIETDGSEDALKMARWLFAMSPEWLVRPSDLTPRGFVPVPSRVDHDLMLFMSGETKETFVEQLQTDYWGEPGACGDDGDPPWFPFDQVWARLHADRQAVLEELVGVPITSRLAANETAGLQATPST</sequence>
<proteinExistence type="predicted"/>
<reference evidence="1 2" key="1">
    <citation type="submission" date="2016-06" db="EMBL/GenBank/DDBJ databases">
        <authorList>
            <person name="Kjaerup R.B."/>
            <person name="Dalgaard T.S."/>
            <person name="Juul-Madsen H.R."/>
        </authorList>
    </citation>
    <scope>NUCLEOTIDE SEQUENCE [LARGE SCALE GENOMIC DNA]</scope>
    <source>
        <strain evidence="1 2">E2464</strain>
    </source>
</reference>
<dbReference type="EMBL" id="LZJS01000102">
    <property type="protein sequence ID" value="OBH59469.1"/>
    <property type="molecule type" value="Genomic_DNA"/>
</dbReference>